<dbReference type="Proteomes" id="UP001595868">
    <property type="component" value="Unassembled WGS sequence"/>
</dbReference>
<organism evidence="1 2">
    <name type="scientific">Micromonospora zhanjiangensis</name>
    <dbReference type="NCBI Taxonomy" id="1522057"/>
    <lineage>
        <taxon>Bacteria</taxon>
        <taxon>Bacillati</taxon>
        <taxon>Actinomycetota</taxon>
        <taxon>Actinomycetes</taxon>
        <taxon>Micromonosporales</taxon>
        <taxon>Micromonosporaceae</taxon>
        <taxon>Micromonospora</taxon>
    </lineage>
</organism>
<accession>A0ABV8KX18</accession>
<dbReference type="RefSeq" id="WP_377553286.1">
    <property type="nucleotide sequence ID" value="NZ_JBHSBN010000050.1"/>
</dbReference>
<evidence type="ECO:0000313" key="2">
    <source>
        <dbReference type="Proteomes" id="UP001595868"/>
    </source>
</evidence>
<dbReference type="EMBL" id="JBHSBN010000050">
    <property type="protein sequence ID" value="MFC4110667.1"/>
    <property type="molecule type" value="Genomic_DNA"/>
</dbReference>
<name>A0ABV8KX18_9ACTN</name>
<evidence type="ECO:0000313" key="1">
    <source>
        <dbReference type="EMBL" id="MFC4110667.1"/>
    </source>
</evidence>
<keyword evidence="2" id="KW-1185">Reference proteome</keyword>
<gene>
    <name evidence="1" type="ORF">ACFOX0_32740</name>
</gene>
<reference evidence="2" key="1">
    <citation type="journal article" date="2019" name="Int. J. Syst. Evol. Microbiol.">
        <title>The Global Catalogue of Microorganisms (GCM) 10K type strain sequencing project: providing services to taxonomists for standard genome sequencing and annotation.</title>
        <authorList>
            <consortium name="The Broad Institute Genomics Platform"/>
            <consortium name="The Broad Institute Genome Sequencing Center for Infectious Disease"/>
            <person name="Wu L."/>
            <person name="Ma J."/>
        </authorList>
    </citation>
    <scope>NUCLEOTIDE SEQUENCE [LARGE SCALE GENOMIC DNA]</scope>
    <source>
        <strain evidence="2">2902at01</strain>
    </source>
</reference>
<proteinExistence type="predicted"/>
<comment type="caution">
    <text evidence="1">The sequence shown here is derived from an EMBL/GenBank/DDBJ whole genome shotgun (WGS) entry which is preliminary data.</text>
</comment>
<sequence>MRLSSRSVEPPVEHAGPELPLVITVCDGGRINGFNPVQDVGNFSVCLLLRLGALIPAVDTDLEWSGSSDVGCVMAVGWGRSMG</sequence>
<protein>
    <submittedName>
        <fullName evidence="1">Uncharacterized protein</fullName>
    </submittedName>
</protein>